<proteinExistence type="predicted"/>
<dbReference type="Gene3D" id="3.30.1950.10">
    <property type="entry name" value="wza like domain"/>
    <property type="match status" value="1"/>
</dbReference>
<evidence type="ECO:0000256" key="1">
    <source>
        <dbReference type="ARBA" id="ARBA00022729"/>
    </source>
</evidence>
<protein>
    <submittedName>
        <fullName evidence="5">Uncharacterized protein</fullName>
    </submittedName>
</protein>
<dbReference type="Pfam" id="PF10531">
    <property type="entry name" value="SLBB"/>
    <property type="match status" value="1"/>
</dbReference>
<dbReference type="Pfam" id="PF02563">
    <property type="entry name" value="Poly_export"/>
    <property type="match status" value="1"/>
</dbReference>
<dbReference type="Gene3D" id="3.10.560.10">
    <property type="entry name" value="Outer membrane lipoprotein wza domain like"/>
    <property type="match status" value="2"/>
</dbReference>
<dbReference type="InterPro" id="IPR003715">
    <property type="entry name" value="Poly_export_N"/>
</dbReference>
<dbReference type="PANTHER" id="PTHR33619">
    <property type="entry name" value="POLYSACCHARIDE EXPORT PROTEIN GFCE-RELATED"/>
    <property type="match status" value="1"/>
</dbReference>
<keyword evidence="1" id="KW-0732">Signal</keyword>
<evidence type="ECO:0000259" key="4">
    <source>
        <dbReference type="Pfam" id="PF10531"/>
    </source>
</evidence>
<evidence type="ECO:0000256" key="2">
    <source>
        <dbReference type="SAM" id="MobiDB-lite"/>
    </source>
</evidence>
<gene>
    <name evidence="5" type="ORF">LCGC14_0017680</name>
</gene>
<comment type="caution">
    <text evidence="5">The sequence shown here is derived from an EMBL/GenBank/DDBJ whole genome shotgun (WGS) entry which is preliminary data.</text>
</comment>
<evidence type="ECO:0000313" key="5">
    <source>
        <dbReference type="EMBL" id="KKO11289.1"/>
    </source>
</evidence>
<feature type="region of interest" description="Disordered" evidence="2">
    <location>
        <begin position="394"/>
        <end position="454"/>
    </location>
</feature>
<accession>A0A0F9Z2H0</accession>
<feature type="region of interest" description="Disordered" evidence="2">
    <location>
        <begin position="232"/>
        <end position="304"/>
    </location>
</feature>
<dbReference type="AlphaFoldDB" id="A0A0F9Z2H0"/>
<name>A0A0F9Z2H0_9ZZZZ</name>
<dbReference type="PANTHER" id="PTHR33619:SF3">
    <property type="entry name" value="POLYSACCHARIDE EXPORT PROTEIN GFCE-RELATED"/>
    <property type="match status" value="1"/>
</dbReference>
<dbReference type="InterPro" id="IPR049712">
    <property type="entry name" value="Poly_export"/>
</dbReference>
<dbReference type="GO" id="GO:0015159">
    <property type="term" value="F:polysaccharide transmembrane transporter activity"/>
    <property type="evidence" value="ECO:0007669"/>
    <property type="project" value="InterPro"/>
</dbReference>
<sequence length="628" mass="68674">MKSFDRSHSFCLLVGLLALLAGMPAGCQRISDKLKDAFKTDRGRFLGPDKPILSPERSRIDPIRTSGSLADVTEEMLRNSEFPVESDYQYSDEDYVIGPNDVLDIGILDLFQPGQETIIRRQVEASGFIDLPLLEERLHAEGLTSQQLRHEVVEAYSPDLLRDPRVNVSVLARRQQTFSMIGSVVSVGTYDLARRDLRLLEALSLARGITNPTIRYIYIIRPLPAIRKSYHDEPAETEATSGLPEERPTGPSEELPSSLPPLPDEGPQTQPMTPEDESPPPMEGPSETPDLHPATSTSATPETLPDLPAVVIPAETAPQPATQPAPAAEPTTGPISVVPPTSSTAALLHYVRGLQVTPATAAADQQYNRRWVFNAGRWVLRDLSDVFVPNLAEMGEGEGTHPAADADQPAGGLTGGDPSKPGESASQPATAPKGDRSSVAGENEPLDEQSDPFDWNRAARSDMARIIAINLAKLYDGDPRMNIIIRPNDIIHVPALEIGEFYIMGEVARPGVYSLTGRRITVKMAIAAAGNFTGIAWPSNSVLFRRIGENQEQTIPLNIEKIFRGQESDIFLKANDVIGVGTHPAASFMAVIRNAFRMTYGFGFIYDRNFADPAIGERSLTHHRFTRW</sequence>
<feature type="region of interest" description="Disordered" evidence="2">
    <location>
        <begin position="318"/>
        <end position="339"/>
    </location>
</feature>
<reference evidence="5" key="1">
    <citation type="journal article" date="2015" name="Nature">
        <title>Complex archaea that bridge the gap between prokaryotes and eukaryotes.</title>
        <authorList>
            <person name="Spang A."/>
            <person name="Saw J.H."/>
            <person name="Jorgensen S.L."/>
            <person name="Zaremba-Niedzwiedzka K."/>
            <person name="Martijn J."/>
            <person name="Lind A.E."/>
            <person name="van Eijk R."/>
            <person name="Schleper C."/>
            <person name="Guy L."/>
            <person name="Ettema T.J."/>
        </authorList>
    </citation>
    <scope>NUCLEOTIDE SEQUENCE</scope>
</reference>
<organism evidence="5">
    <name type="scientific">marine sediment metagenome</name>
    <dbReference type="NCBI Taxonomy" id="412755"/>
    <lineage>
        <taxon>unclassified sequences</taxon>
        <taxon>metagenomes</taxon>
        <taxon>ecological metagenomes</taxon>
    </lineage>
</organism>
<feature type="domain" description="Soluble ligand binding" evidence="4">
    <location>
        <begin position="501"/>
        <end position="549"/>
    </location>
</feature>
<feature type="domain" description="Polysaccharide export protein N-terminal" evidence="3">
    <location>
        <begin position="91"/>
        <end position="170"/>
    </location>
</feature>
<dbReference type="EMBL" id="LAZR01000003">
    <property type="protein sequence ID" value="KKO11289.1"/>
    <property type="molecule type" value="Genomic_DNA"/>
</dbReference>
<dbReference type="InterPro" id="IPR019554">
    <property type="entry name" value="Soluble_ligand-bd"/>
</dbReference>
<feature type="compositionally biased region" description="Low complexity" evidence="2">
    <location>
        <begin position="318"/>
        <end position="332"/>
    </location>
</feature>
<evidence type="ECO:0000259" key="3">
    <source>
        <dbReference type="Pfam" id="PF02563"/>
    </source>
</evidence>